<evidence type="ECO:0000313" key="2">
    <source>
        <dbReference type="EMBL" id="RHN49193.1"/>
    </source>
</evidence>
<organism evidence="2 3">
    <name type="scientific">Medicago truncatula</name>
    <name type="common">Barrel medic</name>
    <name type="synonym">Medicago tribuloides</name>
    <dbReference type="NCBI Taxonomy" id="3880"/>
    <lineage>
        <taxon>Eukaryota</taxon>
        <taxon>Viridiplantae</taxon>
        <taxon>Streptophyta</taxon>
        <taxon>Embryophyta</taxon>
        <taxon>Tracheophyta</taxon>
        <taxon>Spermatophyta</taxon>
        <taxon>Magnoliopsida</taxon>
        <taxon>eudicotyledons</taxon>
        <taxon>Gunneridae</taxon>
        <taxon>Pentapetalae</taxon>
        <taxon>rosids</taxon>
        <taxon>fabids</taxon>
        <taxon>Fabales</taxon>
        <taxon>Fabaceae</taxon>
        <taxon>Papilionoideae</taxon>
        <taxon>50 kb inversion clade</taxon>
        <taxon>NPAAA clade</taxon>
        <taxon>Hologalegina</taxon>
        <taxon>IRL clade</taxon>
        <taxon>Trifolieae</taxon>
        <taxon>Medicago</taxon>
    </lineage>
</organism>
<proteinExistence type="predicted"/>
<dbReference type="AlphaFoldDB" id="A0A396H8Z3"/>
<feature type="compositionally biased region" description="Basic residues" evidence="1">
    <location>
        <begin position="1"/>
        <end position="17"/>
    </location>
</feature>
<accession>A0A396H8Z3</accession>
<gene>
    <name evidence="2" type="ORF">MtrunA17_Chr7g0271901</name>
</gene>
<sequence>MPPLCRRPRRHASRNRRLLNTSSPSSYHRPSPPSHRRLIALLTY</sequence>
<comment type="caution">
    <text evidence="2">The sequence shown here is derived from an EMBL/GenBank/DDBJ whole genome shotgun (WGS) entry which is preliminary data.</text>
</comment>
<reference evidence="3" key="1">
    <citation type="journal article" date="2018" name="Nat. Plants">
        <title>Whole-genome landscape of Medicago truncatula symbiotic genes.</title>
        <authorList>
            <person name="Pecrix Y."/>
            <person name="Staton S.E."/>
            <person name="Sallet E."/>
            <person name="Lelandais-Briere C."/>
            <person name="Moreau S."/>
            <person name="Carrere S."/>
            <person name="Blein T."/>
            <person name="Jardinaud M.F."/>
            <person name="Latrasse D."/>
            <person name="Zouine M."/>
            <person name="Zahm M."/>
            <person name="Kreplak J."/>
            <person name="Mayjonade B."/>
            <person name="Satge C."/>
            <person name="Perez M."/>
            <person name="Cauet S."/>
            <person name="Marande W."/>
            <person name="Chantry-Darmon C."/>
            <person name="Lopez-Roques C."/>
            <person name="Bouchez O."/>
            <person name="Berard A."/>
            <person name="Debelle F."/>
            <person name="Munos S."/>
            <person name="Bendahmane A."/>
            <person name="Berges H."/>
            <person name="Niebel A."/>
            <person name="Buitink J."/>
            <person name="Frugier F."/>
            <person name="Benhamed M."/>
            <person name="Crespi M."/>
            <person name="Gouzy J."/>
            <person name="Gamas P."/>
        </authorList>
    </citation>
    <scope>NUCLEOTIDE SEQUENCE [LARGE SCALE GENOMIC DNA]</scope>
    <source>
        <strain evidence="3">cv. Jemalong A17</strain>
    </source>
</reference>
<dbReference type="EMBL" id="PSQE01000007">
    <property type="protein sequence ID" value="RHN49193.1"/>
    <property type="molecule type" value="Genomic_DNA"/>
</dbReference>
<protein>
    <submittedName>
        <fullName evidence="2">Uncharacterized protein</fullName>
    </submittedName>
</protein>
<evidence type="ECO:0000313" key="3">
    <source>
        <dbReference type="Proteomes" id="UP000265566"/>
    </source>
</evidence>
<feature type="region of interest" description="Disordered" evidence="1">
    <location>
        <begin position="1"/>
        <end position="44"/>
    </location>
</feature>
<dbReference type="Gramene" id="rna43999">
    <property type="protein sequence ID" value="RHN49193.1"/>
    <property type="gene ID" value="gene43999"/>
</dbReference>
<evidence type="ECO:0000256" key="1">
    <source>
        <dbReference type="SAM" id="MobiDB-lite"/>
    </source>
</evidence>
<name>A0A396H8Z3_MEDTR</name>
<dbReference type="Proteomes" id="UP000265566">
    <property type="component" value="Chromosome 7"/>
</dbReference>